<keyword evidence="4" id="KW-1185">Reference proteome</keyword>
<evidence type="ECO:0008006" key="5">
    <source>
        <dbReference type="Google" id="ProtNLM"/>
    </source>
</evidence>
<comment type="caution">
    <text evidence="3">The sequence shown here is derived from an EMBL/GenBank/DDBJ whole genome shotgun (WGS) entry which is preliminary data.</text>
</comment>
<reference evidence="3 4" key="1">
    <citation type="submission" date="2018-06" db="EMBL/GenBank/DDBJ databases">
        <title>Noncontiguous genome sequence of Ruminococcaceae bacterium ASD2818.</title>
        <authorList>
            <person name="Chaplin A.V."/>
            <person name="Sokolova S.R."/>
            <person name="Kochetkova T.O."/>
            <person name="Goltsov A.Y."/>
            <person name="Trofimov D.Y."/>
            <person name="Efimov B.A."/>
        </authorList>
    </citation>
    <scope>NUCLEOTIDE SEQUENCE [LARGE SCALE GENOMIC DNA]</scope>
    <source>
        <strain evidence="3 4">ASD2818</strain>
    </source>
</reference>
<dbReference type="AlphaFoldDB" id="A0A328UPH6"/>
<feature type="region of interest" description="Disordered" evidence="1">
    <location>
        <begin position="163"/>
        <end position="188"/>
    </location>
</feature>
<evidence type="ECO:0000256" key="2">
    <source>
        <dbReference type="SAM" id="Phobius"/>
    </source>
</evidence>
<feature type="transmembrane region" description="Helical" evidence="2">
    <location>
        <begin position="193"/>
        <end position="212"/>
    </location>
</feature>
<dbReference type="Proteomes" id="UP000249377">
    <property type="component" value="Unassembled WGS sequence"/>
</dbReference>
<name>A0A328UPH6_9FIRM</name>
<evidence type="ECO:0000313" key="3">
    <source>
        <dbReference type="EMBL" id="RAQ30765.1"/>
    </source>
</evidence>
<protein>
    <recommendedName>
        <fullName evidence="5">MBG domain-containing protein</fullName>
    </recommendedName>
</protein>
<proteinExistence type="predicted"/>
<organism evidence="3 4">
    <name type="scientific">Hydrogeniiclostridium mannosilyticum</name>
    <dbReference type="NCBI Taxonomy" id="2764322"/>
    <lineage>
        <taxon>Bacteria</taxon>
        <taxon>Bacillati</taxon>
        <taxon>Bacillota</taxon>
        <taxon>Clostridia</taxon>
        <taxon>Eubacteriales</taxon>
        <taxon>Acutalibacteraceae</taxon>
        <taxon>Hydrogeniiclostridium</taxon>
    </lineage>
</organism>
<keyword evidence="2" id="KW-1133">Transmembrane helix</keyword>
<evidence type="ECO:0000313" key="4">
    <source>
        <dbReference type="Proteomes" id="UP000249377"/>
    </source>
</evidence>
<accession>A0A328UPH6</accession>
<sequence>MELSDARYSGTAVTKEVAITYGGRELREGTDYTVAYRDNVAAGTAEISVTFTSPLKYGAAQMNTLDENGKFVPYTAKLPADTPVQPEDNWSEPDVTWSENGKTCTAVFTNTATGEVKTVTVNAVGKVTKPAGSNNMGVTTYTATIVFNGMEYVYTKDVTDVPVTDSQGETSTPSGQEEDAADASPEAGENSTVVLWAVLFTGGAGMLAALYARKKCVE</sequence>
<keyword evidence="2" id="KW-0472">Membrane</keyword>
<evidence type="ECO:0000256" key="1">
    <source>
        <dbReference type="SAM" id="MobiDB-lite"/>
    </source>
</evidence>
<gene>
    <name evidence="3" type="ORF">DPQ25_04595</name>
</gene>
<feature type="compositionally biased region" description="Polar residues" evidence="1">
    <location>
        <begin position="164"/>
        <end position="175"/>
    </location>
</feature>
<keyword evidence="2" id="KW-0812">Transmembrane</keyword>
<dbReference type="EMBL" id="QLYR01000001">
    <property type="protein sequence ID" value="RAQ30765.1"/>
    <property type="molecule type" value="Genomic_DNA"/>
</dbReference>